<dbReference type="SUPFAM" id="SSF49785">
    <property type="entry name" value="Galactose-binding domain-like"/>
    <property type="match status" value="1"/>
</dbReference>
<dbReference type="Gene3D" id="2.60.120.260">
    <property type="entry name" value="Galactose-binding domain-like"/>
    <property type="match status" value="1"/>
</dbReference>
<feature type="compositionally biased region" description="Polar residues" evidence="12">
    <location>
        <begin position="134"/>
        <end position="148"/>
    </location>
</feature>
<evidence type="ECO:0000256" key="8">
    <source>
        <dbReference type="ARBA" id="ARBA00046288"/>
    </source>
</evidence>
<evidence type="ECO:0000256" key="2">
    <source>
        <dbReference type="ARBA" id="ARBA00022692"/>
    </source>
</evidence>
<name>A0A6J2XEV5_SITOR</name>
<feature type="coiled-coil region" evidence="11">
    <location>
        <begin position="743"/>
        <end position="799"/>
    </location>
</feature>
<keyword evidence="6 13" id="KW-0472">Membrane</keyword>
<comment type="subunit">
    <text evidence="10">Interacts with EMP65.</text>
</comment>
<sequence length="1022" mass="114268">MRIVKIFGSFSLLHFVVFYISAVFLPCVLLDPLSLNEPNLDIQHTSASSENLTNTSTDQGNPKEPLTAETSQTEIILETKVPKEQDLKLQYSEVISQSSGVEKEIINNDTPVAVSQVDSATKEFQENVPPLSSDGASQHEGTQKTNVSHILPGASEEEINDNITISVSDSEKHTNNLTDKVAEDIPSFSEWAQKQLEEVEKKEQSNFSTPTQQFANTTKPGSAAKLRWKNYASVDCGAKAILANSEGKNSWAILSPSRDEYKLDPCNSRIWFIVELCEAIQLKKIDIANYELFSSSPKEFTVSVSDRFPTRDWSIIGNFEAKDERDVQSFDISTDTFGKYVKVEIKSHYGSEHYCPLSLFRAYGTNVFEVLQKDDPAHEQPIEDDDDDDEALDNAIKNDGQSGNILSSATDAVLSMVKKAAQVLGNKVTNDSSQLNNGTSSEISIMKSCSSPSHYVVCNNCSDLLFGKIFELLSCKQEEIKNLVRIPFVKQSLISSEVCKSYGFHLGDKSSKISLKTCPECVVSFFPPHYIGAMCNVLATIQNKVLYNTSYQYVNITEPTAKEVLSDMEEESKINLTEIDSKQNSIEYTLTHQPTEPLNVDQSNINSKASYSTDITYTSKIKPSKSLVTELPEHSELNTASANIEEAAEQVNNVEQQEDPDVSNVEPTLVESTTEVLLEVETTESSGEDNMDKMMTDFSSEPSPVVNTANAATLQGQKESVFLRLSNRIKALERNMSLSGQYLEELSKRYKKQVEEMQRVLEKTENTLKKVTEKDEERLKQLEDKIDSLTVAVESLLSERDSWKVASYWLFFAGGVVCLIYCYQRCSTPKSTSPVGSKYAQIQRRNSTDSVIRQSPKKKKRRPSDQALKIVTTAASGDQERSKKRRKKSSIQTDSLDSTEKFLPRCTSSKIWLPKSQSADWVESRKVIEDIPFVLDECDNSTLEPLPFTTEVEVIKVPPFVNTATNARLNRSFKSKKSQSVEETRSRQPSPVSSITGSVSSGTERTPKKEKKGFKKLFKRVF</sequence>
<keyword evidence="4" id="KW-0256">Endoplasmic reticulum</keyword>
<evidence type="ECO:0000256" key="7">
    <source>
        <dbReference type="ARBA" id="ARBA00023180"/>
    </source>
</evidence>
<evidence type="ECO:0000256" key="9">
    <source>
        <dbReference type="ARBA" id="ARBA00061226"/>
    </source>
</evidence>
<evidence type="ECO:0000256" key="1">
    <source>
        <dbReference type="ARBA" id="ARBA00004389"/>
    </source>
</evidence>
<dbReference type="Pfam" id="PF07738">
    <property type="entry name" value="Sad1_UNC"/>
    <property type="match status" value="1"/>
</dbReference>
<dbReference type="InterPro" id="IPR012919">
    <property type="entry name" value="SUN_dom"/>
</dbReference>
<accession>A0A6J2XEV5</accession>
<dbReference type="InParanoid" id="A0A6J2XEV5"/>
<feature type="region of interest" description="Disordered" evidence="12">
    <location>
        <begin position="846"/>
        <end position="896"/>
    </location>
</feature>
<organism evidence="15 16">
    <name type="scientific">Sitophilus oryzae</name>
    <name type="common">Rice weevil</name>
    <name type="synonym">Curculio oryzae</name>
    <dbReference type="NCBI Taxonomy" id="7048"/>
    <lineage>
        <taxon>Eukaryota</taxon>
        <taxon>Metazoa</taxon>
        <taxon>Ecdysozoa</taxon>
        <taxon>Arthropoda</taxon>
        <taxon>Hexapoda</taxon>
        <taxon>Insecta</taxon>
        <taxon>Pterygota</taxon>
        <taxon>Neoptera</taxon>
        <taxon>Endopterygota</taxon>
        <taxon>Coleoptera</taxon>
        <taxon>Polyphaga</taxon>
        <taxon>Cucujiformia</taxon>
        <taxon>Curculionidae</taxon>
        <taxon>Dryophthorinae</taxon>
        <taxon>Sitophilus</taxon>
    </lineage>
</organism>
<feature type="region of interest" description="Disordered" evidence="12">
    <location>
        <begin position="46"/>
        <end position="73"/>
    </location>
</feature>
<evidence type="ECO:0000256" key="4">
    <source>
        <dbReference type="ARBA" id="ARBA00022824"/>
    </source>
</evidence>
<keyword evidence="2 13" id="KW-0812">Transmembrane</keyword>
<feature type="region of interest" description="Disordered" evidence="12">
    <location>
        <begin position="378"/>
        <end position="399"/>
    </location>
</feature>
<evidence type="ECO:0000256" key="6">
    <source>
        <dbReference type="ARBA" id="ARBA00023136"/>
    </source>
</evidence>
<dbReference type="FunFam" id="2.60.120.260:FF:000099">
    <property type="entry name" value="Uncharacterized protein, isoform C"/>
    <property type="match status" value="1"/>
</dbReference>
<evidence type="ECO:0000256" key="12">
    <source>
        <dbReference type="SAM" id="MobiDB-lite"/>
    </source>
</evidence>
<reference evidence="16" key="1">
    <citation type="submission" date="2025-08" db="UniProtKB">
        <authorList>
            <consortium name="RefSeq"/>
        </authorList>
    </citation>
    <scope>IDENTIFICATION</scope>
    <source>
        <tissue evidence="16">Gonads</tissue>
    </source>
</reference>
<evidence type="ECO:0000313" key="16">
    <source>
        <dbReference type="RefSeq" id="XP_030749676.1"/>
    </source>
</evidence>
<feature type="transmembrane region" description="Helical" evidence="13">
    <location>
        <begin position="12"/>
        <end position="33"/>
    </location>
</feature>
<dbReference type="GO" id="GO:0005789">
    <property type="term" value="C:endoplasmic reticulum membrane"/>
    <property type="evidence" value="ECO:0007669"/>
    <property type="project" value="UniProtKB-SubCell"/>
</dbReference>
<feature type="region of interest" description="Disordered" evidence="12">
    <location>
        <begin position="124"/>
        <end position="159"/>
    </location>
</feature>
<dbReference type="GeneID" id="115877572"/>
<dbReference type="GO" id="GO:0034975">
    <property type="term" value="P:protein folding in endoplasmic reticulum"/>
    <property type="evidence" value="ECO:0007669"/>
    <property type="project" value="TreeGrafter"/>
</dbReference>
<feature type="region of interest" description="Disordered" evidence="12">
    <location>
        <begin position="971"/>
        <end position="1012"/>
    </location>
</feature>
<evidence type="ECO:0000256" key="10">
    <source>
        <dbReference type="ARBA" id="ARBA00064635"/>
    </source>
</evidence>
<dbReference type="InterPro" id="IPR045120">
    <property type="entry name" value="Suco/Slp1-like"/>
</dbReference>
<evidence type="ECO:0000256" key="13">
    <source>
        <dbReference type="SAM" id="Phobius"/>
    </source>
</evidence>
<evidence type="ECO:0000313" key="15">
    <source>
        <dbReference type="Proteomes" id="UP000504635"/>
    </source>
</evidence>
<dbReference type="PROSITE" id="PS51469">
    <property type="entry name" value="SUN"/>
    <property type="match status" value="1"/>
</dbReference>
<dbReference type="PANTHER" id="PTHR12953:SF0">
    <property type="entry name" value="SUN DOMAIN-CONTAINING OSSIFICATION FACTOR"/>
    <property type="match status" value="1"/>
</dbReference>
<keyword evidence="3" id="KW-0732">Signal</keyword>
<gene>
    <name evidence="16" type="primary">LOC115877572</name>
</gene>
<dbReference type="Proteomes" id="UP000504635">
    <property type="component" value="Unplaced"/>
</dbReference>
<feature type="domain" description="SUN" evidence="14">
    <location>
        <begin position="209"/>
        <end position="367"/>
    </location>
</feature>
<dbReference type="AlphaFoldDB" id="A0A6J2XEV5"/>
<feature type="compositionally biased region" description="Acidic residues" evidence="12">
    <location>
        <begin position="382"/>
        <end position="392"/>
    </location>
</feature>
<feature type="compositionally biased region" description="Polar residues" evidence="12">
    <location>
        <begin position="46"/>
        <end position="60"/>
    </location>
</feature>
<protein>
    <submittedName>
        <fullName evidence="16">SUN domain-containing ossification factor</fullName>
    </submittedName>
</protein>
<keyword evidence="15" id="KW-1185">Reference proteome</keyword>
<proteinExistence type="inferred from homology"/>
<comment type="similarity">
    <text evidence="9">Belongs to the SLP1 family.</text>
</comment>
<dbReference type="InterPro" id="IPR008979">
    <property type="entry name" value="Galactose-bd-like_sf"/>
</dbReference>
<dbReference type="FunCoup" id="A0A6J2XEV5">
    <property type="interactions" value="1605"/>
</dbReference>
<dbReference type="RefSeq" id="XP_030749676.1">
    <property type="nucleotide sequence ID" value="XM_030893816.1"/>
</dbReference>
<keyword evidence="7" id="KW-0325">Glycoprotein</keyword>
<dbReference type="KEGG" id="soy:115877572"/>
<feature type="compositionally biased region" description="Low complexity" evidence="12">
    <location>
        <begin position="989"/>
        <end position="1003"/>
    </location>
</feature>
<keyword evidence="11" id="KW-0175">Coiled coil</keyword>
<comment type="subcellular location">
    <subcellularLocation>
        <location evidence="8">Endomembrane system</location>
        <topology evidence="8">Single-pass type I membrane protein</topology>
    </subcellularLocation>
    <subcellularLocation>
        <location evidence="1">Endoplasmic reticulum membrane</location>
        <topology evidence="1">Single-pass membrane protein</topology>
    </subcellularLocation>
</comment>
<evidence type="ECO:0000256" key="11">
    <source>
        <dbReference type="SAM" id="Coils"/>
    </source>
</evidence>
<dbReference type="OrthoDB" id="266334at2759"/>
<keyword evidence="5 13" id="KW-1133">Transmembrane helix</keyword>
<evidence type="ECO:0000256" key="3">
    <source>
        <dbReference type="ARBA" id="ARBA00022729"/>
    </source>
</evidence>
<evidence type="ECO:0000259" key="14">
    <source>
        <dbReference type="PROSITE" id="PS51469"/>
    </source>
</evidence>
<dbReference type="PANTHER" id="PTHR12953">
    <property type="entry name" value="MEMBRANE PROTEIN CH1 RELATED"/>
    <property type="match status" value="1"/>
</dbReference>
<evidence type="ECO:0000256" key="5">
    <source>
        <dbReference type="ARBA" id="ARBA00022989"/>
    </source>
</evidence>